<evidence type="ECO:0000313" key="3">
    <source>
        <dbReference type="Proteomes" id="UP000230251"/>
    </source>
</evidence>
<keyword evidence="1" id="KW-0472">Membrane</keyword>
<dbReference type="AlphaFoldDB" id="A0A2M8ENZ0"/>
<proteinExistence type="predicted"/>
<evidence type="ECO:0000313" key="2">
    <source>
        <dbReference type="EMBL" id="PJC24463.1"/>
    </source>
</evidence>
<accession>A0A2M8ENZ0</accession>
<feature type="transmembrane region" description="Helical" evidence="1">
    <location>
        <begin position="7"/>
        <end position="31"/>
    </location>
</feature>
<dbReference type="SUPFAM" id="SSF51445">
    <property type="entry name" value="(Trans)glycosidases"/>
    <property type="match status" value="1"/>
</dbReference>
<dbReference type="InterPro" id="IPR017853">
    <property type="entry name" value="GH"/>
</dbReference>
<organism evidence="2 3">
    <name type="scientific">Candidatus Uhrbacteria bacterium CG_4_9_14_0_2_um_filter_41_50</name>
    <dbReference type="NCBI Taxonomy" id="1975031"/>
    <lineage>
        <taxon>Bacteria</taxon>
        <taxon>Candidatus Uhriibacteriota</taxon>
    </lineage>
</organism>
<protein>
    <submittedName>
        <fullName evidence="2">Uncharacterized protein</fullName>
    </submittedName>
</protein>
<reference evidence="3" key="1">
    <citation type="submission" date="2017-09" db="EMBL/GenBank/DDBJ databases">
        <title>Depth-based differentiation of microbial function through sediment-hosted aquifers and enrichment of novel symbionts in the deep terrestrial subsurface.</title>
        <authorList>
            <person name="Probst A.J."/>
            <person name="Ladd B."/>
            <person name="Jarett J.K."/>
            <person name="Geller-Mcgrath D.E."/>
            <person name="Sieber C.M.K."/>
            <person name="Emerson J.B."/>
            <person name="Anantharaman K."/>
            <person name="Thomas B.C."/>
            <person name="Malmstrom R."/>
            <person name="Stieglmeier M."/>
            <person name="Klingl A."/>
            <person name="Woyke T."/>
            <person name="Ryan C.M."/>
            <person name="Banfield J.F."/>
        </authorList>
    </citation>
    <scope>NUCLEOTIDE SEQUENCE [LARGE SCALE GENOMIC DNA]</scope>
</reference>
<keyword evidence="1" id="KW-1133">Transmembrane helix</keyword>
<keyword evidence="1" id="KW-0812">Transmembrane</keyword>
<name>A0A2M8ENZ0_9BACT</name>
<comment type="caution">
    <text evidence="2">The sequence shown here is derived from an EMBL/GenBank/DDBJ whole genome shotgun (WGS) entry which is preliminary data.</text>
</comment>
<dbReference type="EMBL" id="PFSI01000037">
    <property type="protein sequence ID" value="PJC24463.1"/>
    <property type="molecule type" value="Genomic_DNA"/>
</dbReference>
<dbReference type="Proteomes" id="UP000230251">
    <property type="component" value="Unassembled WGS sequence"/>
</dbReference>
<evidence type="ECO:0000256" key="1">
    <source>
        <dbReference type="SAM" id="Phobius"/>
    </source>
</evidence>
<sequence>MKGGNKRLFIGIFAALIIMLALISVFALFIFRSHNLEYGATFSPKYAQYLGLDWQTVFKDSVSDLEIHKYRIPVYWSDIEYADDQYDFERLDWIMNYAEENNLLITLAIGVKVPRWPECYAPSWADSFTDYNFDKSAIDFLAVIVNRYKDYESLERWQVENEPYFPFGECRAPSPERILSEITVVNNLDGNHPIQQTTSGEQSFWALQTSDTDVLGVSLYREAWSYATGEFVFPFSPMFYSVQRVLAEMFVDKVIISELQAEPWLSSTTFENTTESIDDYYNRFSAEDLVTNIRFAKRTGAREVYFWGIEWWYYLKDRGDTRLWEAGSQIINQ</sequence>
<dbReference type="Gene3D" id="3.20.20.80">
    <property type="entry name" value="Glycosidases"/>
    <property type="match status" value="1"/>
</dbReference>
<gene>
    <name evidence="2" type="ORF">CO057_02605</name>
</gene>